<accession>A0A803VPA2</accession>
<evidence type="ECO:0000256" key="7">
    <source>
        <dbReference type="ARBA" id="ARBA00023328"/>
    </source>
</evidence>
<reference evidence="10 11" key="1">
    <citation type="journal article" date="2012" name="Nature">
        <title>The genomic landscape of species divergence in Ficedula flycatchers.</title>
        <authorList>
            <person name="Ellegren H."/>
            <person name="Smeds L."/>
            <person name="Burri R."/>
            <person name="Olason P.I."/>
            <person name="Backstrom N."/>
            <person name="Kawakami T."/>
            <person name="Kunstner A."/>
            <person name="Makinen H."/>
            <person name="Nadachowska-Brzyska K."/>
            <person name="Qvarnstrom A."/>
            <person name="Uebbing S."/>
            <person name="Wolf J.B."/>
        </authorList>
    </citation>
    <scope>NUCLEOTIDE SEQUENCE [LARGE SCALE GENOMIC DNA]</scope>
</reference>
<dbReference type="Pfam" id="PF11802">
    <property type="entry name" value="CENP-K"/>
    <property type="match status" value="1"/>
</dbReference>
<proteinExistence type="inferred from homology"/>
<dbReference type="GO" id="GO:0051382">
    <property type="term" value="P:kinetochore assembly"/>
    <property type="evidence" value="ECO:0007669"/>
    <property type="project" value="InterPro"/>
</dbReference>
<organism evidence="10 11">
    <name type="scientific">Ficedula albicollis</name>
    <name type="common">Collared flycatcher</name>
    <name type="synonym">Muscicapa albicollis</name>
    <dbReference type="NCBI Taxonomy" id="59894"/>
    <lineage>
        <taxon>Eukaryota</taxon>
        <taxon>Metazoa</taxon>
        <taxon>Chordata</taxon>
        <taxon>Craniata</taxon>
        <taxon>Vertebrata</taxon>
        <taxon>Euteleostomi</taxon>
        <taxon>Archelosauria</taxon>
        <taxon>Archosauria</taxon>
        <taxon>Dinosauria</taxon>
        <taxon>Saurischia</taxon>
        <taxon>Theropoda</taxon>
        <taxon>Coelurosauria</taxon>
        <taxon>Aves</taxon>
        <taxon>Neognathae</taxon>
        <taxon>Neoaves</taxon>
        <taxon>Telluraves</taxon>
        <taxon>Australaves</taxon>
        <taxon>Passeriformes</taxon>
        <taxon>Muscicapidae</taxon>
        <taxon>Ficedula</taxon>
    </lineage>
</organism>
<keyword evidence="4" id="KW-0158">Chromosome</keyword>
<evidence type="ECO:0000256" key="4">
    <source>
        <dbReference type="ARBA" id="ARBA00022454"/>
    </source>
</evidence>
<dbReference type="PANTHER" id="PTHR14401">
    <property type="entry name" value="CENTROMERE PROTEIN K"/>
    <property type="match status" value="1"/>
</dbReference>
<reference evidence="10" key="2">
    <citation type="submission" date="2025-08" db="UniProtKB">
        <authorList>
            <consortium name="Ensembl"/>
        </authorList>
    </citation>
    <scope>IDENTIFICATION</scope>
</reference>
<evidence type="ECO:0000313" key="11">
    <source>
        <dbReference type="Proteomes" id="UP000016665"/>
    </source>
</evidence>
<dbReference type="GO" id="GO:0000939">
    <property type="term" value="C:inner kinetochore"/>
    <property type="evidence" value="ECO:0007669"/>
    <property type="project" value="Ensembl"/>
</dbReference>
<dbReference type="Ensembl" id="ENSFALT00000040084.1">
    <property type="protein sequence ID" value="ENSFALP00000024558.1"/>
    <property type="gene ID" value="ENSFALG00000022966.1"/>
</dbReference>
<comment type="subcellular location">
    <subcellularLocation>
        <location evidence="2">Chromosome</location>
        <location evidence="2">Centromere</location>
    </subcellularLocation>
    <subcellularLocation>
        <location evidence="1">Nucleus</location>
    </subcellularLocation>
</comment>
<dbReference type="GO" id="GO:0005634">
    <property type="term" value="C:nucleus"/>
    <property type="evidence" value="ECO:0007669"/>
    <property type="project" value="UniProtKB-SubCell"/>
</dbReference>
<feature type="coiled-coil region" evidence="8">
    <location>
        <begin position="209"/>
        <end position="236"/>
    </location>
</feature>
<evidence type="ECO:0000256" key="8">
    <source>
        <dbReference type="SAM" id="Coils"/>
    </source>
</evidence>
<evidence type="ECO:0000256" key="5">
    <source>
        <dbReference type="ARBA" id="ARBA00023054"/>
    </source>
</evidence>
<name>A0A803VPA2_FICAL</name>
<keyword evidence="5 8" id="KW-0175">Coiled coil</keyword>
<dbReference type="Proteomes" id="UP000016665">
    <property type="component" value="Chromosome Z"/>
</dbReference>
<evidence type="ECO:0000313" key="10">
    <source>
        <dbReference type="Ensembl" id="ENSFALP00000024558.1"/>
    </source>
</evidence>
<feature type="compositionally biased region" description="Low complexity" evidence="9">
    <location>
        <begin position="63"/>
        <end position="82"/>
    </location>
</feature>
<evidence type="ECO:0000256" key="1">
    <source>
        <dbReference type="ARBA" id="ARBA00004123"/>
    </source>
</evidence>
<dbReference type="GO" id="GO:0000070">
    <property type="term" value="P:mitotic sister chromatid segregation"/>
    <property type="evidence" value="ECO:0007669"/>
    <property type="project" value="TreeGrafter"/>
</dbReference>
<comment type="similarity">
    <text evidence="3">Belongs to the CENP-K/MCM22 family.</text>
</comment>
<evidence type="ECO:0000256" key="2">
    <source>
        <dbReference type="ARBA" id="ARBA00004584"/>
    </source>
</evidence>
<keyword evidence="6" id="KW-0539">Nucleus</keyword>
<reference evidence="10" key="3">
    <citation type="submission" date="2025-09" db="UniProtKB">
        <authorList>
            <consortium name="Ensembl"/>
        </authorList>
    </citation>
    <scope>IDENTIFICATION</scope>
</reference>
<dbReference type="AlphaFoldDB" id="A0A803VPA2"/>
<protein>
    <submittedName>
        <fullName evidence="10">Centromere protein K</fullName>
    </submittedName>
</protein>
<keyword evidence="11" id="KW-1185">Reference proteome</keyword>
<feature type="region of interest" description="Disordered" evidence="9">
    <location>
        <begin position="11"/>
        <end position="83"/>
    </location>
</feature>
<feature type="compositionally biased region" description="Low complexity" evidence="9">
    <location>
        <begin position="39"/>
        <end position="55"/>
    </location>
</feature>
<gene>
    <name evidence="10" type="primary">CENPK</name>
</gene>
<sequence length="389" mass="43824">MLILYTRQLQDTGSRQLASPRGRFPRRGLEAIPPPRPQSGQSSAPSLTSSLLRLRGLSRERSSSSSSSAATGSTPPASTSGSFLLRSGSADAMLLRQRGAPGALRVTYPARNGRREATMAECLSEISNATGPVDAKEELLDECQSIWKEMEEYQSKLMLLGTETLLPSDAKLSLLLLQWKTLSVECHQWQVKSPEIISTNPEVLLELGKEELQKVKNDLEMVLSAVRSKNKKLEEDLKREKQWYEEQKHMTAALTKIEEEAKPQVGQPSTERLEIKESSELKNKILKLKTFKKKLLTTLGEFLDEHFPPLEEGENTENKNSSTKPAVKLITLKEILESLINKLLTTPHEPYITINESFWPPYIELLLRYGIAVRHPQDPGRMRLQPFQK</sequence>
<evidence type="ECO:0000256" key="9">
    <source>
        <dbReference type="SAM" id="MobiDB-lite"/>
    </source>
</evidence>
<dbReference type="PANTHER" id="PTHR14401:SF6">
    <property type="entry name" value="CENTROMERE PROTEIN K"/>
    <property type="match status" value="1"/>
</dbReference>
<dbReference type="InterPro" id="IPR020993">
    <property type="entry name" value="Centromere_CenpK"/>
</dbReference>
<dbReference type="GeneTree" id="ENSGT00390000006243"/>
<evidence type="ECO:0000256" key="6">
    <source>
        <dbReference type="ARBA" id="ARBA00023242"/>
    </source>
</evidence>
<evidence type="ECO:0000256" key="3">
    <source>
        <dbReference type="ARBA" id="ARBA00005795"/>
    </source>
</evidence>
<keyword evidence="7" id="KW-0137">Centromere</keyword>